<feature type="compositionally biased region" description="Low complexity" evidence="1">
    <location>
        <begin position="829"/>
        <end position="847"/>
    </location>
</feature>
<evidence type="ECO:0000313" key="4">
    <source>
        <dbReference type="EMBL" id="THF82738.1"/>
    </source>
</evidence>
<accession>A0A4S4C667</accession>
<name>A0A4S4C667_9BACL</name>
<organism evidence="4 5">
    <name type="scientific">Cohnella fermenti</name>
    <dbReference type="NCBI Taxonomy" id="2565925"/>
    <lineage>
        <taxon>Bacteria</taxon>
        <taxon>Bacillati</taxon>
        <taxon>Bacillota</taxon>
        <taxon>Bacilli</taxon>
        <taxon>Bacillales</taxon>
        <taxon>Paenibacillaceae</taxon>
        <taxon>Cohnella</taxon>
    </lineage>
</organism>
<dbReference type="Gene3D" id="1.50.10.10">
    <property type="match status" value="1"/>
</dbReference>
<dbReference type="EMBL" id="SSOB01000006">
    <property type="protein sequence ID" value="THF82738.1"/>
    <property type="molecule type" value="Genomic_DNA"/>
</dbReference>
<evidence type="ECO:0000259" key="3">
    <source>
        <dbReference type="PROSITE" id="PS50022"/>
    </source>
</evidence>
<feature type="signal peptide" evidence="2">
    <location>
        <begin position="1"/>
        <end position="33"/>
    </location>
</feature>
<dbReference type="RefSeq" id="WP_136368999.1">
    <property type="nucleotide sequence ID" value="NZ_SSOB01000006.1"/>
</dbReference>
<feature type="domain" description="F5/8 type C" evidence="3">
    <location>
        <begin position="817"/>
        <end position="973"/>
    </location>
</feature>
<evidence type="ECO:0000313" key="5">
    <source>
        <dbReference type="Proteomes" id="UP000310636"/>
    </source>
</evidence>
<dbReference type="Gene3D" id="2.60.120.260">
    <property type="entry name" value="Galactose-binding domain-like"/>
    <property type="match status" value="1"/>
</dbReference>
<dbReference type="GO" id="GO:0005975">
    <property type="term" value="P:carbohydrate metabolic process"/>
    <property type="evidence" value="ECO:0007669"/>
    <property type="project" value="InterPro"/>
</dbReference>
<dbReference type="PROSITE" id="PS50022">
    <property type="entry name" value="FA58C_3"/>
    <property type="match status" value="1"/>
</dbReference>
<dbReference type="OrthoDB" id="3333873at2"/>
<feature type="region of interest" description="Disordered" evidence="1">
    <location>
        <begin position="827"/>
        <end position="847"/>
    </location>
</feature>
<dbReference type="SUPFAM" id="SSF49785">
    <property type="entry name" value="Galactose-binding domain-like"/>
    <property type="match status" value="1"/>
</dbReference>
<protein>
    <recommendedName>
        <fullName evidence="3">F5/8 type C domain-containing protein</fullName>
    </recommendedName>
</protein>
<comment type="caution">
    <text evidence="4">The sequence shown here is derived from an EMBL/GenBank/DDBJ whole genome shotgun (WGS) entry which is preliminary data.</text>
</comment>
<proteinExistence type="predicted"/>
<keyword evidence="5" id="KW-1185">Reference proteome</keyword>
<feature type="chain" id="PRO_5020506910" description="F5/8 type C domain-containing protein" evidence="2">
    <location>
        <begin position="34"/>
        <end position="1298"/>
    </location>
</feature>
<dbReference type="InterPro" id="IPR008979">
    <property type="entry name" value="Galactose-bd-like_sf"/>
</dbReference>
<sequence>MNPLKKALIVTISALLSLCIALLSSQVWGPLQAQPAAAAGAITNDTLNKRLTVSGGNVELSLDYNLKSKIDSLKINSVETLDTDGILSSFEVPRGSTPVTTASLTSSPTVSVSGNTAVVSGISYQNAYLKVKETWTFTANTDDVEVKVDKTNDWISGTYTTVDMKSLGFTFKQSMFNTAYRGDGGSNTLISPADGITLRSLTPGDKYYGEEAEAGFGYIGGDMDLLSETNSFLLKIRTASNRYISSEIYRSATAPYSFKLDHKLSLPEFVHTLHNPDKTVNFHLFSPVAANVNNRHAYDPVEIADLQSDSITYTISAQLSLDDYYDIGSFPAASGINEEKFARFITEFGRDSIVDLLGVGGAWNALRPEYSGLMEIQWGIDAMLAMQTSASNRIALEALRKNTEMAIAVQDSYGHIRGVAGGQVYEFPEDSEADEAIPLAAAAYINATGDAAWANTVKTGIRKALDFRLSKDSNGNGLVEATLATNTGLSAQAYLDQVYLGGEDAYINALMYGALTQWADIEEKAIGDSAKAQYYRDKAGKLKEAYNKDLIYGGLWSNTNQGFIGWRNMNGTMKADVKYVHVDSAAIKYGVANKERMQSILYGGFDTYQGLDDWMVRNQAKAYPLNLYPMDGTEVNPTFTASFPDWENGDVFPQTTGEMVGAYARAGSALPLKYIKNIIDVYYQPGDPYWAQDVFTWQMTGIFGMYTKMDVNMEAGATLITDILGIKPKYDALEVNPVLDSSLFGTEINYNMRGHQYRIRYDGQLSRTIMLNDGAETVRFMWNNMKPGYAYTINDNGTSYSRTADANGLVTYNITAAGARTVTISDDMGTGTSTSRSGSGASTVSGTQTSAKAIDGNAATYWSSAAYADAGHTESIFVDMGANTAVKQVQVTPRSGGSGFPIDFKFQSSLDGIEWFDVPSANYSNYVNPGSATQSFMFNAPVLARYIRMHATRLGADGASYAMQVAELQPYAVAATMNEPGIKKFKATSGFTNTQSVNNWNYQEWLWNGGTMTVNPMTWVGGRWQGTSDYSLIGSGWMHPDDNREAVRIYTVPQAGTVKVTGVVRLRYSGGNGIKVKILKNGSPWWPSSGYETITDITGVAFQGVTSVNEGDQFSFVVNNNGNSNSDTTYWAPQIAFVDTYNGDTDFSSTQGTKNWFYEEEAGGILSNMTWDNANGRWNGSATYSLITNQWQHPDAGQDAVRVFKAPRDGMVEITAAGNVRKSAAGGDGVQVRILRNNETIWPSAGGWQFIARNDTTGLNMNVLLYVRQGDELKFYVNRYNTITSDSTTWIPQIQYTE</sequence>
<dbReference type="Proteomes" id="UP000310636">
    <property type="component" value="Unassembled WGS sequence"/>
</dbReference>
<reference evidence="4 5" key="1">
    <citation type="submission" date="2019-04" db="EMBL/GenBank/DDBJ databases">
        <title>Cohnella sp. nov. isolated from preserved vegetables.</title>
        <authorList>
            <person name="Lin S.-Y."/>
            <person name="Hung M.-H."/>
            <person name="Young C.-C."/>
        </authorList>
    </citation>
    <scope>NUCLEOTIDE SEQUENCE [LARGE SCALE GENOMIC DNA]</scope>
    <source>
        <strain evidence="4 5">CC-MHH1044</strain>
    </source>
</reference>
<dbReference type="InterPro" id="IPR008928">
    <property type="entry name" value="6-hairpin_glycosidase_sf"/>
</dbReference>
<evidence type="ECO:0000256" key="2">
    <source>
        <dbReference type="SAM" id="SignalP"/>
    </source>
</evidence>
<dbReference type="InterPro" id="IPR012341">
    <property type="entry name" value="6hp_glycosidase-like_sf"/>
</dbReference>
<dbReference type="Pfam" id="PF00754">
    <property type="entry name" value="F5_F8_type_C"/>
    <property type="match status" value="1"/>
</dbReference>
<dbReference type="SUPFAM" id="SSF48208">
    <property type="entry name" value="Six-hairpin glycosidases"/>
    <property type="match status" value="1"/>
</dbReference>
<dbReference type="Gene3D" id="2.60.420.10">
    <property type="entry name" value="Maltose phosphorylase, domain 3"/>
    <property type="match status" value="1"/>
</dbReference>
<dbReference type="InterPro" id="IPR000421">
    <property type="entry name" value="FA58C"/>
</dbReference>
<evidence type="ECO:0000256" key="1">
    <source>
        <dbReference type="SAM" id="MobiDB-lite"/>
    </source>
</evidence>
<gene>
    <name evidence="4" type="ORF">E6C55_06670</name>
</gene>
<keyword evidence="2" id="KW-0732">Signal</keyword>